<dbReference type="Proteomes" id="UP000823964">
    <property type="component" value="Unassembled WGS sequence"/>
</dbReference>
<evidence type="ECO:0000313" key="2">
    <source>
        <dbReference type="EMBL" id="HIX20628.1"/>
    </source>
</evidence>
<dbReference type="EMBL" id="DXFQ01000161">
    <property type="protein sequence ID" value="HIX20628.1"/>
    <property type="molecule type" value="Genomic_DNA"/>
</dbReference>
<evidence type="ECO:0000256" key="1">
    <source>
        <dbReference type="SAM" id="MobiDB-lite"/>
    </source>
</evidence>
<name>A0A9D1VCF5_9BACT</name>
<gene>
    <name evidence="2" type="ORF">H9862_08530</name>
</gene>
<protein>
    <submittedName>
        <fullName evidence="2">Uncharacterized protein</fullName>
    </submittedName>
</protein>
<dbReference type="AlphaFoldDB" id="A0A9D1VCF5"/>
<accession>A0A9D1VCF5</accession>
<comment type="caution">
    <text evidence="2">The sequence shown here is derived from an EMBL/GenBank/DDBJ whole genome shotgun (WGS) entry which is preliminary data.</text>
</comment>
<reference evidence="2" key="2">
    <citation type="submission" date="2021-04" db="EMBL/GenBank/DDBJ databases">
        <authorList>
            <person name="Gilroy R."/>
        </authorList>
    </citation>
    <scope>NUCLEOTIDE SEQUENCE</scope>
    <source>
        <strain evidence="2">14975</strain>
    </source>
</reference>
<sequence length="86" mass="9494">MERQTVSLRIEARELKRLDDLCAQNGMERTTLINFAILSMLDYIEECGGIVPAEDESRLYDRGAARAGDDGGRSGEVVEQNQEGGC</sequence>
<evidence type="ECO:0000313" key="3">
    <source>
        <dbReference type="Proteomes" id="UP000823964"/>
    </source>
</evidence>
<proteinExistence type="predicted"/>
<feature type="region of interest" description="Disordered" evidence="1">
    <location>
        <begin position="63"/>
        <end position="86"/>
    </location>
</feature>
<feature type="compositionally biased region" description="Basic and acidic residues" evidence="1">
    <location>
        <begin position="63"/>
        <end position="73"/>
    </location>
</feature>
<reference evidence="2" key="1">
    <citation type="journal article" date="2021" name="PeerJ">
        <title>Extensive microbial diversity within the chicken gut microbiome revealed by metagenomics and culture.</title>
        <authorList>
            <person name="Gilroy R."/>
            <person name="Ravi A."/>
            <person name="Getino M."/>
            <person name="Pursley I."/>
            <person name="Horton D.L."/>
            <person name="Alikhan N.F."/>
            <person name="Baker D."/>
            <person name="Gharbi K."/>
            <person name="Hall N."/>
            <person name="Watson M."/>
            <person name="Adriaenssens E.M."/>
            <person name="Foster-Nyarko E."/>
            <person name="Jarju S."/>
            <person name="Secka A."/>
            <person name="Antonio M."/>
            <person name="Oren A."/>
            <person name="Chaudhuri R.R."/>
            <person name="La Ragione R."/>
            <person name="Hildebrand F."/>
            <person name="Pallen M.J."/>
        </authorList>
    </citation>
    <scope>NUCLEOTIDE SEQUENCE</scope>
    <source>
        <strain evidence="2">14975</strain>
    </source>
</reference>
<organism evidence="2 3">
    <name type="scientific">Candidatus Akkermansia intestinigallinarum</name>
    <dbReference type="NCBI Taxonomy" id="2838431"/>
    <lineage>
        <taxon>Bacteria</taxon>
        <taxon>Pseudomonadati</taxon>
        <taxon>Verrucomicrobiota</taxon>
        <taxon>Verrucomicrobiia</taxon>
        <taxon>Verrucomicrobiales</taxon>
        <taxon>Akkermansiaceae</taxon>
        <taxon>Akkermansia</taxon>
    </lineage>
</organism>